<keyword evidence="2" id="KW-1133">Transmembrane helix</keyword>
<keyword evidence="4" id="KW-1185">Reference proteome</keyword>
<feature type="compositionally biased region" description="Pro residues" evidence="1">
    <location>
        <begin position="108"/>
        <end position="118"/>
    </location>
</feature>
<dbReference type="RefSeq" id="WP_062074020.1">
    <property type="nucleotide sequence ID" value="NZ_BBRC01000002.1"/>
</dbReference>
<name>A0A7Z0CI32_9MICO</name>
<evidence type="ECO:0000256" key="2">
    <source>
        <dbReference type="SAM" id="Phobius"/>
    </source>
</evidence>
<keyword evidence="3" id="KW-0645">Protease</keyword>
<feature type="region of interest" description="Disordered" evidence="1">
    <location>
        <begin position="241"/>
        <end position="310"/>
    </location>
</feature>
<feature type="compositionally biased region" description="Low complexity" evidence="1">
    <location>
        <begin position="119"/>
        <end position="141"/>
    </location>
</feature>
<evidence type="ECO:0000313" key="4">
    <source>
        <dbReference type="Proteomes" id="UP000547973"/>
    </source>
</evidence>
<dbReference type="AlphaFoldDB" id="A0A7Z0CI32"/>
<evidence type="ECO:0000313" key="3">
    <source>
        <dbReference type="EMBL" id="NYI42136.1"/>
    </source>
</evidence>
<organism evidence="3 4">
    <name type="scientific">Demequina lutea</name>
    <dbReference type="NCBI Taxonomy" id="431489"/>
    <lineage>
        <taxon>Bacteria</taxon>
        <taxon>Bacillati</taxon>
        <taxon>Actinomycetota</taxon>
        <taxon>Actinomycetes</taxon>
        <taxon>Micrococcales</taxon>
        <taxon>Demequinaceae</taxon>
        <taxon>Demequina</taxon>
    </lineage>
</organism>
<feature type="region of interest" description="Disordered" evidence="1">
    <location>
        <begin position="103"/>
        <end position="152"/>
    </location>
</feature>
<keyword evidence="2" id="KW-0472">Membrane</keyword>
<feature type="compositionally biased region" description="Basic and acidic residues" evidence="1">
    <location>
        <begin position="241"/>
        <end position="255"/>
    </location>
</feature>
<dbReference type="Proteomes" id="UP000547973">
    <property type="component" value="Unassembled WGS sequence"/>
</dbReference>
<reference evidence="3 4" key="1">
    <citation type="submission" date="2020-07" db="EMBL/GenBank/DDBJ databases">
        <title>Sequencing the genomes of 1000 actinobacteria strains.</title>
        <authorList>
            <person name="Klenk H.-P."/>
        </authorList>
    </citation>
    <scope>NUCLEOTIDE SEQUENCE [LARGE SCALE GENOMIC DNA]</scope>
    <source>
        <strain evidence="3 4">DSM 19970</strain>
    </source>
</reference>
<keyword evidence="3" id="KW-0378">Hydrolase</keyword>
<gene>
    <name evidence="3" type="ORF">BKA03_002255</name>
</gene>
<proteinExistence type="predicted"/>
<keyword evidence="2" id="KW-0812">Transmembrane</keyword>
<feature type="transmembrane region" description="Helical" evidence="2">
    <location>
        <begin position="210"/>
        <end position="230"/>
    </location>
</feature>
<dbReference type="GO" id="GO:0008233">
    <property type="term" value="F:peptidase activity"/>
    <property type="evidence" value="ECO:0007669"/>
    <property type="project" value="UniProtKB-KW"/>
</dbReference>
<dbReference type="EMBL" id="JACBZO010000001">
    <property type="protein sequence ID" value="NYI42136.1"/>
    <property type="molecule type" value="Genomic_DNA"/>
</dbReference>
<evidence type="ECO:0000256" key="1">
    <source>
        <dbReference type="SAM" id="MobiDB-lite"/>
    </source>
</evidence>
<sequence>MTLRTTAIIAGVLGLLMLIAGLVANDARPDREVVTTASVNTPVVVIGPEVIALQGLDRIAVNAHGGIEAHTARAADAASWLKRHSATYVTGYMGWDGLATRTESGFVPPSPTPSPSPSPSATAEATPAASPSPSPTANATAQPGDTKVSVDYGSTDDWRSSWRGVNRVSLAVGAVAPGEVLVVYAEDGSNLGSVEFSAVRQVNDGWINPLIWIGGVLAILGAVAALSGLIDTRPVQERAESWLRGRSKSSGEKSVHPGSRRERRLAGSSLPDVVLDDPEPLGSNDDGPLAVNETDVDAPAEPTTEEGGVS</sequence>
<protein>
    <submittedName>
        <fullName evidence="3">Membrane-associated protease RseP (Regulator of RpoE activity)</fullName>
    </submittedName>
</protein>
<comment type="caution">
    <text evidence="3">The sequence shown here is derived from an EMBL/GenBank/DDBJ whole genome shotgun (WGS) entry which is preliminary data.</text>
</comment>
<dbReference type="GO" id="GO:0006508">
    <property type="term" value="P:proteolysis"/>
    <property type="evidence" value="ECO:0007669"/>
    <property type="project" value="UniProtKB-KW"/>
</dbReference>
<accession>A0A7Z0CI32</accession>
<dbReference type="OrthoDB" id="5144464at2"/>